<sequence>MKTVMIVDDQEGIRMLLREVLQEDGLNVCEAANGEQALATAEQAEPDLLLLDMKIPGMDGLEVLEHLRSRSFHMPVIMMTAYEELNMRERAGELGVLNYFSKPFDIEEVRREVWQQLDAGTS</sequence>
<dbReference type="SMART" id="SM00448">
    <property type="entry name" value="REC"/>
    <property type="match status" value="1"/>
</dbReference>
<dbReference type="GO" id="GO:0000160">
    <property type="term" value="P:phosphorelay signal transduction system"/>
    <property type="evidence" value="ECO:0007669"/>
    <property type="project" value="UniProtKB-KW"/>
</dbReference>
<dbReference type="InterPro" id="IPR011006">
    <property type="entry name" value="CheY-like_superfamily"/>
</dbReference>
<dbReference type="PANTHER" id="PTHR44591">
    <property type="entry name" value="STRESS RESPONSE REGULATOR PROTEIN 1"/>
    <property type="match status" value="1"/>
</dbReference>
<evidence type="ECO:0000256" key="6">
    <source>
        <dbReference type="PROSITE-ProRule" id="PRU00169"/>
    </source>
</evidence>
<evidence type="ECO:0000256" key="5">
    <source>
        <dbReference type="ARBA" id="ARBA00023163"/>
    </source>
</evidence>
<organism evidence="8 9">
    <name type="scientific">Salsuginibacillus halophilus</name>
    <dbReference type="NCBI Taxonomy" id="517424"/>
    <lineage>
        <taxon>Bacteria</taxon>
        <taxon>Bacillati</taxon>
        <taxon>Bacillota</taxon>
        <taxon>Bacilli</taxon>
        <taxon>Bacillales</taxon>
        <taxon>Bacillaceae</taxon>
        <taxon>Salsuginibacillus</taxon>
    </lineage>
</organism>
<protein>
    <submittedName>
        <fullName evidence="8">Two-component system response regulator (Stage 0 sporulation protein F)</fullName>
    </submittedName>
</protein>
<evidence type="ECO:0000256" key="1">
    <source>
        <dbReference type="ARBA" id="ARBA00022553"/>
    </source>
</evidence>
<keyword evidence="5" id="KW-0804">Transcription</keyword>
<dbReference type="InterPro" id="IPR050595">
    <property type="entry name" value="Bact_response_regulator"/>
</dbReference>
<gene>
    <name evidence="8" type="ORF">B0H94_10676</name>
</gene>
<evidence type="ECO:0000259" key="7">
    <source>
        <dbReference type="PROSITE" id="PS50110"/>
    </source>
</evidence>
<dbReference type="InterPro" id="IPR001789">
    <property type="entry name" value="Sig_transdc_resp-reg_receiver"/>
</dbReference>
<dbReference type="EMBL" id="PYAV01000006">
    <property type="protein sequence ID" value="PSL45821.1"/>
    <property type="molecule type" value="Genomic_DNA"/>
</dbReference>
<evidence type="ECO:0000256" key="4">
    <source>
        <dbReference type="ARBA" id="ARBA00023125"/>
    </source>
</evidence>
<dbReference type="FunFam" id="3.40.50.2300:FF:000001">
    <property type="entry name" value="DNA-binding response regulator PhoB"/>
    <property type="match status" value="1"/>
</dbReference>
<dbReference type="Proteomes" id="UP000242310">
    <property type="component" value="Unassembled WGS sequence"/>
</dbReference>
<comment type="caution">
    <text evidence="8">The sequence shown here is derived from an EMBL/GenBank/DDBJ whole genome shotgun (WGS) entry which is preliminary data.</text>
</comment>
<dbReference type="OrthoDB" id="9808843at2"/>
<dbReference type="Gene3D" id="3.40.50.2300">
    <property type="match status" value="1"/>
</dbReference>
<accession>A0A2P8HHZ0</accession>
<proteinExistence type="predicted"/>
<dbReference type="Pfam" id="PF00072">
    <property type="entry name" value="Response_reg"/>
    <property type="match status" value="1"/>
</dbReference>
<evidence type="ECO:0000256" key="3">
    <source>
        <dbReference type="ARBA" id="ARBA00023015"/>
    </source>
</evidence>
<reference evidence="8 9" key="1">
    <citation type="submission" date="2018-03" db="EMBL/GenBank/DDBJ databases">
        <title>Genomic Encyclopedia of Type Strains, Phase III (KMG-III): the genomes of soil and plant-associated and newly described type strains.</title>
        <authorList>
            <person name="Whitman W."/>
        </authorList>
    </citation>
    <scope>NUCLEOTIDE SEQUENCE [LARGE SCALE GENOMIC DNA]</scope>
    <source>
        <strain evidence="8 9">CGMCC 1.07653</strain>
    </source>
</reference>
<keyword evidence="4" id="KW-0238">DNA-binding</keyword>
<evidence type="ECO:0000256" key="2">
    <source>
        <dbReference type="ARBA" id="ARBA00023012"/>
    </source>
</evidence>
<name>A0A2P8HHZ0_9BACI</name>
<feature type="domain" description="Response regulatory" evidence="7">
    <location>
        <begin position="3"/>
        <end position="117"/>
    </location>
</feature>
<dbReference type="GO" id="GO:0003677">
    <property type="term" value="F:DNA binding"/>
    <property type="evidence" value="ECO:0007669"/>
    <property type="project" value="UniProtKB-KW"/>
</dbReference>
<dbReference type="PANTHER" id="PTHR44591:SF3">
    <property type="entry name" value="RESPONSE REGULATORY DOMAIN-CONTAINING PROTEIN"/>
    <property type="match status" value="1"/>
</dbReference>
<keyword evidence="1 6" id="KW-0597">Phosphoprotein</keyword>
<keyword evidence="9" id="KW-1185">Reference proteome</keyword>
<evidence type="ECO:0000313" key="8">
    <source>
        <dbReference type="EMBL" id="PSL45821.1"/>
    </source>
</evidence>
<keyword evidence="2" id="KW-0902">Two-component regulatory system</keyword>
<dbReference type="RefSeq" id="WP_106588499.1">
    <property type="nucleotide sequence ID" value="NZ_PYAV01000006.1"/>
</dbReference>
<dbReference type="PROSITE" id="PS50110">
    <property type="entry name" value="RESPONSE_REGULATORY"/>
    <property type="match status" value="1"/>
</dbReference>
<evidence type="ECO:0000313" key="9">
    <source>
        <dbReference type="Proteomes" id="UP000242310"/>
    </source>
</evidence>
<dbReference type="AlphaFoldDB" id="A0A2P8HHZ0"/>
<dbReference type="SUPFAM" id="SSF52172">
    <property type="entry name" value="CheY-like"/>
    <property type="match status" value="1"/>
</dbReference>
<feature type="modified residue" description="4-aspartylphosphate" evidence="6">
    <location>
        <position position="52"/>
    </location>
</feature>
<keyword evidence="3" id="KW-0805">Transcription regulation</keyword>